<organism evidence="1 2">
    <name type="scientific">Dechloromonas denitrificans</name>
    <dbReference type="NCBI Taxonomy" id="281362"/>
    <lineage>
        <taxon>Bacteria</taxon>
        <taxon>Pseudomonadati</taxon>
        <taxon>Pseudomonadota</taxon>
        <taxon>Betaproteobacteria</taxon>
        <taxon>Rhodocyclales</taxon>
        <taxon>Azonexaceae</taxon>
        <taxon>Dechloromonas</taxon>
    </lineage>
</organism>
<protein>
    <submittedName>
        <fullName evidence="1">Uncharacterized protein</fullName>
    </submittedName>
</protein>
<sequence>MAGLLLLGVFCQVAAAQSNLKLRDVNVRKQANDVLTLMTFTVVPDVTTSTLSINAASTGNPALTMFTLGGGATMSRDIPVYLEGVFGYSRYDPKYVVSDGTTQSTLPLKWNSVSVSGGIGWDFRLNDELVIRPIFNISLGQVASDLKVGEFLLGRIVDREINFINNGSLTAYGLGGSLMLDWERVRPEYEFDLEARYSNITLQTFGNTDSSVEGSSKAESVNIWTRYRAPTGLTAMQRPIRYVLEAAHTRFLSSDQAALGIENLNSLGIGLELDSSAYDLFVSRIRLVARRIYGQTATGSSLGLAVSF</sequence>
<accession>A0A133XDY2</accession>
<comment type="caution">
    <text evidence="1">The sequence shown here is derived from an EMBL/GenBank/DDBJ whole genome shotgun (WGS) entry which is preliminary data.</text>
</comment>
<dbReference type="AlphaFoldDB" id="A0A133XDY2"/>
<gene>
    <name evidence="1" type="ORF">AT959_19955</name>
</gene>
<dbReference type="EMBL" id="LODL01000040">
    <property type="protein sequence ID" value="KXB29152.1"/>
    <property type="molecule type" value="Genomic_DNA"/>
</dbReference>
<dbReference type="InterPro" id="IPR036709">
    <property type="entry name" value="Autotransporte_beta_dom_sf"/>
</dbReference>
<dbReference type="SUPFAM" id="SSF103515">
    <property type="entry name" value="Autotransporter"/>
    <property type="match status" value="1"/>
</dbReference>
<evidence type="ECO:0000313" key="1">
    <source>
        <dbReference type="EMBL" id="KXB29152.1"/>
    </source>
</evidence>
<name>A0A133XDY2_9RHOO</name>
<evidence type="ECO:0000313" key="2">
    <source>
        <dbReference type="Proteomes" id="UP000070186"/>
    </source>
</evidence>
<dbReference type="STRING" id="281362.AT959_19955"/>
<proteinExistence type="predicted"/>
<dbReference type="Proteomes" id="UP000070186">
    <property type="component" value="Unassembled WGS sequence"/>
</dbReference>
<keyword evidence="2" id="KW-1185">Reference proteome</keyword>
<dbReference type="Gene3D" id="2.40.128.130">
    <property type="entry name" value="Autotransporter beta-domain"/>
    <property type="match status" value="1"/>
</dbReference>
<reference evidence="1 2" key="1">
    <citation type="submission" date="2015-12" db="EMBL/GenBank/DDBJ databases">
        <title>Nitrous oxide reduction kinetics distinguish bacteria harboring typical versus atypical NosZ.</title>
        <authorList>
            <person name="Yoon S."/>
            <person name="Nissen S."/>
            <person name="Park D."/>
            <person name="Sanford R.A."/>
            <person name="Loeffler F.E."/>
        </authorList>
    </citation>
    <scope>NUCLEOTIDE SEQUENCE [LARGE SCALE GENOMIC DNA]</scope>
    <source>
        <strain evidence="1 2">ATCC BAA-841</strain>
    </source>
</reference>